<evidence type="ECO:0000259" key="4">
    <source>
        <dbReference type="PROSITE" id="PS50048"/>
    </source>
</evidence>
<dbReference type="InterPro" id="IPR001138">
    <property type="entry name" value="Zn2Cys6_DnaBD"/>
</dbReference>
<dbReference type="Proteomes" id="UP001251528">
    <property type="component" value="Unassembled WGS sequence"/>
</dbReference>
<gene>
    <name evidence="5" type="ORF">QQS21_007818</name>
</gene>
<dbReference type="InterPro" id="IPR021858">
    <property type="entry name" value="Fun_TF"/>
</dbReference>
<comment type="caution">
    <text evidence="5">The sequence shown here is derived from an EMBL/GenBank/DDBJ whole genome shotgun (WGS) entry which is preliminary data.</text>
</comment>
<keyword evidence="6" id="KW-1185">Reference proteome</keyword>
<dbReference type="GO" id="GO:0005634">
    <property type="term" value="C:nucleus"/>
    <property type="evidence" value="ECO:0007669"/>
    <property type="project" value="UniProtKB-SubCell"/>
</dbReference>
<evidence type="ECO:0000256" key="2">
    <source>
        <dbReference type="ARBA" id="ARBA00023242"/>
    </source>
</evidence>
<evidence type="ECO:0000313" key="6">
    <source>
        <dbReference type="Proteomes" id="UP001251528"/>
    </source>
</evidence>
<evidence type="ECO:0000256" key="1">
    <source>
        <dbReference type="ARBA" id="ARBA00004123"/>
    </source>
</evidence>
<dbReference type="PANTHER" id="PTHR37534">
    <property type="entry name" value="TRANSCRIPTIONAL ACTIVATOR PROTEIN UGA3"/>
    <property type="match status" value="1"/>
</dbReference>
<proteinExistence type="predicted"/>
<dbReference type="CDD" id="cd00067">
    <property type="entry name" value="GAL4"/>
    <property type="match status" value="1"/>
</dbReference>
<dbReference type="Gene3D" id="4.10.240.10">
    <property type="entry name" value="Zn(2)-C6 fungal-type DNA-binding domain"/>
    <property type="match status" value="1"/>
</dbReference>
<evidence type="ECO:0000256" key="3">
    <source>
        <dbReference type="SAM" id="MobiDB-lite"/>
    </source>
</evidence>
<sequence>MTTSPDQKTASQSGSSSAAIGTASTPGTIKASRLKNAPCHTCRRQRLRCDAAKPTCEKCSVRGVECLGYGPQPILWVLPTSLDRAGKTTGLTAGSTTTGQSRSELQPMSAAVKKRGRPKLVLMERSKTGADEASLVNPQSTTQLQRQTKWVVANRWFSKDGAKAMCDMQRVSAGPTPVDYYDHVLALSMLEYMNEQIAPDLVLINTGANPHKLPTQFWRWFPDVVMDLVISCSLTHQVIRCQATQDDFPLTTENAGTQSVSVVRHRMISFPNPAVSTIYRHQQQTLKVLSEELNDKDIRFSDTILSVVIGLTRVEIQQSAFGAWATHLHAARTIIDDRGGFKHLLLDPDSAMGHSLTTFMLMDIMSTVCMPTHKLNRRHTLGQLDYIPLLDVVYKNGKFIDFPCPNQLLESIIRINHVRLLSQGFMNDSPDLDSTCAQILYRIVSFNPAFWAQTQLREFSLSSTSSELSDASSLSTVSYENATQTVTSVVGSNSIGAMCEDIARAYQCAVLLYCIRTLYIDRGKSIADVFAYPLAARILAEEQPFVDAEQPHQSTLESLLSALHRLWAREKSSDLVWLGKFTFWTLWIAGMELDPGEGMAHEKAFICKYLHRLCWYLGTLTPLDAISALQVVWSKTATGDSSGQQAAWDERLQMPSFLGVFFF</sequence>
<dbReference type="AlphaFoldDB" id="A0AAJ0CPD5"/>
<dbReference type="Pfam" id="PF00172">
    <property type="entry name" value="Zn_clus"/>
    <property type="match status" value="1"/>
</dbReference>
<feature type="region of interest" description="Disordered" evidence="3">
    <location>
        <begin position="1"/>
        <end position="29"/>
    </location>
</feature>
<feature type="compositionally biased region" description="Low complexity" evidence="3">
    <location>
        <begin position="9"/>
        <end position="28"/>
    </location>
</feature>
<keyword evidence="2" id="KW-0539">Nucleus</keyword>
<organism evidence="5 6">
    <name type="scientific">Conoideocrella luteorostrata</name>
    <dbReference type="NCBI Taxonomy" id="1105319"/>
    <lineage>
        <taxon>Eukaryota</taxon>
        <taxon>Fungi</taxon>
        <taxon>Dikarya</taxon>
        <taxon>Ascomycota</taxon>
        <taxon>Pezizomycotina</taxon>
        <taxon>Sordariomycetes</taxon>
        <taxon>Hypocreomycetidae</taxon>
        <taxon>Hypocreales</taxon>
        <taxon>Clavicipitaceae</taxon>
        <taxon>Conoideocrella</taxon>
    </lineage>
</organism>
<reference evidence="5" key="1">
    <citation type="submission" date="2023-06" db="EMBL/GenBank/DDBJ databases">
        <title>Conoideocrella luteorostrata (Hypocreales: Clavicipitaceae), a potential biocontrol fungus for elongate hemlock scale in United States Christmas tree production areas.</title>
        <authorList>
            <person name="Barrett H."/>
            <person name="Lovett B."/>
            <person name="Macias A.M."/>
            <person name="Stajich J.E."/>
            <person name="Kasson M.T."/>
        </authorList>
    </citation>
    <scope>NUCLEOTIDE SEQUENCE</scope>
    <source>
        <strain evidence="5">ARSEF 14590</strain>
    </source>
</reference>
<dbReference type="PROSITE" id="PS50048">
    <property type="entry name" value="ZN2_CY6_FUNGAL_2"/>
    <property type="match status" value="1"/>
</dbReference>
<dbReference type="GO" id="GO:0008270">
    <property type="term" value="F:zinc ion binding"/>
    <property type="evidence" value="ECO:0007669"/>
    <property type="project" value="InterPro"/>
</dbReference>
<dbReference type="GO" id="GO:0000981">
    <property type="term" value="F:DNA-binding transcription factor activity, RNA polymerase II-specific"/>
    <property type="evidence" value="ECO:0007669"/>
    <property type="project" value="InterPro"/>
</dbReference>
<comment type="subcellular location">
    <subcellularLocation>
        <location evidence="1">Nucleus</location>
    </subcellularLocation>
</comment>
<name>A0AAJ0CPD5_9HYPO</name>
<dbReference type="PANTHER" id="PTHR37534:SF51">
    <property type="entry name" value="ACRIFLAVINE SENSITIVITY CONTROL PROTEIN ACR-2"/>
    <property type="match status" value="1"/>
</dbReference>
<evidence type="ECO:0000313" key="5">
    <source>
        <dbReference type="EMBL" id="KAK2594471.1"/>
    </source>
</evidence>
<dbReference type="GO" id="GO:0000976">
    <property type="term" value="F:transcription cis-regulatory region binding"/>
    <property type="evidence" value="ECO:0007669"/>
    <property type="project" value="TreeGrafter"/>
</dbReference>
<dbReference type="EMBL" id="JASWJB010000167">
    <property type="protein sequence ID" value="KAK2594471.1"/>
    <property type="molecule type" value="Genomic_DNA"/>
</dbReference>
<dbReference type="InterPro" id="IPR036864">
    <property type="entry name" value="Zn2-C6_fun-type_DNA-bd_sf"/>
</dbReference>
<dbReference type="PROSITE" id="PS00463">
    <property type="entry name" value="ZN2_CY6_FUNGAL_1"/>
    <property type="match status" value="1"/>
</dbReference>
<dbReference type="Pfam" id="PF11951">
    <property type="entry name" value="Fungal_trans_2"/>
    <property type="match status" value="1"/>
</dbReference>
<feature type="domain" description="Zn(2)-C6 fungal-type" evidence="4">
    <location>
        <begin position="38"/>
        <end position="66"/>
    </location>
</feature>
<accession>A0AAJ0CPD5</accession>
<dbReference type="SUPFAM" id="SSF57701">
    <property type="entry name" value="Zn2/Cys6 DNA-binding domain"/>
    <property type="match status" value="1"/>
</dbReference>
<dbReference type="GO" id="GO:0045944">
    <property type="term" value="P:positive regulation of transcription by RNA polymerase II"/>
    <property type="evidence" value="ECO:0007669"/>
    <property type="project" value="TreeGrafter"/>
</dbReference>
<protein>
    <recommendedName>
        <fullName evidence="4">Zn(2)-C6 fungal-type domain-containing protein</fullName>
    </recommendedName>
</protein>
<dbReference type="SMART" id="SM00066">
    <property type="entry name" value="GAL4"/>
    <property type="match status" value="1"/>
</dbReference>